<dbReference type="CDD" id="cd18604">
    <property type="entry name" value="ABC_6TM_VMR1_D2_like"/>
    <property type="match status" value="1"/>
</dbReference>
<dbReference type="PANTHER" id="PTHR24223:SF456">
    <property type="entry name" value="MULTIDRUG RESISTANCE-ASSOCIATED PROTEIN LETHAL(2)03659"/>
    <property type="match status" value="1"/>
</dbReference>
<evidence type="ECO:0000259" key="14">
    <source>
        <dbReference type="PROSITE" id="PS50929"/>
    </source>
</evidence>
<dbReference type="FunFam" id="3.40.50.300:FF:000610">
    <property type="entry name" value="Multidrug resistance-associated ABC transporter"/>
    <property type="match status" value="1"/>
</dbReference>
<keyword evidence="3" id="KW-0813">Transport</keyword>
<keyword evidence="8 12" id="KW-1133">Transmembrane helix</keyword>
<dbReference type="PANTHER" id="PTHR24223">
    <property type="entry name" value="ATP-BINDING CASSETTE SUB-FAMILY C"/>
    <property type="match status" value="1"/>
</dbReference>
<feature type="region of interest" description="Disordered" evidence="11">
    <location>
        <begin position="1425"/>
        <end position="1448"/>
    </location>
</feature>
<dbReference type="InterPro" id="IPR036640">
    <property type="entry name" value="ABC1_TM_sf"/>
</dbReference>
<evidence type="ECO:0000256" key="12">
    <source>
        <dbReference type="SAM" id="Phobius"/>
    </source>
</evidence>
<dbReference type="GO" id="GO:0005524">
    <property type="term" value="F:ATP binding"/>
    <property type="evidence" value="ECO:0007669"/>
    <property type="project" value="UniProtKB-KW"/>
</dbReference>
<feature type="compositionally biased region" description="Low complexity" evidence="11">
    <location>
        <begin position="1430"/>
        <end position="1448"/>
    </location>
</feature>
<dbReference type="GO" id="GO:0016020">
    <property type="term" value="C:membrane"/>
    <property type="evidence" value="ECO:0007669"/>
    <property type="project" value="UniProtKB-SubCell"/>
</dbReference>
<evidence type="ECO:0000256" key="11">
    <source>
        <dbReference type="SAM" id="MobiDB-lite"/>
    </source>
</evidence>
<feature type="transmembrane region" description="Helical" evidence="12">
    <location>
        <begin position="67"/>
        <end position="86"/>
    </location>
</feature>
<feature type="domain" description="ABC transmembrane type-1" evidence="14">
    <location>
        <begin position="958"/>
        <end position="1274"/>
    </location>
</feature>
<evidence type="ECO:0000256" key="3">
    <source>
        <dbReference type="ARBA" id="ARBA00022448"/>
    </source>
</evidence>
<organism evidence="15 16">
    <name type="scientific">Bombardia bombarda</name>
    <dbReference type="NCBI Taxonomy" id="252184"/>
    <lineage>
        <taxon>Eukaryota</taxon>
        <taxon>Fungi</taxon>
        <taxon>Dikarya</taxon>
        <taxon>Ascomycota</taxon>
        <taxon>Pezizomycotina</taxon>
        <taxon>Sordariomycetes</taxon>
        <taxon>Sordariomycetidae</taxon>
        <taxon>Sordariales</taxon>
        <taxon>Lasiosphaeriaceae</taxon>
        <taxon>Bombardia</taxon>
    </lineage>
</organism>
<feature type="transmembrane region" description="Helical" evidence="12">
    <location>
        <begin position="1246"/>
        <end position="1266"/>
    </location>
</feature>
<gene>
    <name evidence="15" type="ORF">B0T17DRAFT_318035</name>
</gene>
<sequence length="1591" mass="176074">MVRDGLTYAAVGSGLAVIGLCTVPAVSSLVSRFRSRNRDPKDVIYEDEDGKATPESMKAYSAKLQKSLILLFAVAGCGVFIPRLLLSSAADYDVLNVCLGAGAWGVLLFQAVAIASSRKTIQAYDLGIFSFLSAVILAILLLTQDTKDADAIIHGDRTQFALRVTELVLSLGLAIVSLLLPRRPDVFYRGQIVDRMYTVSALSRFTWAWPNDLLSYASKKKNLDLSDLGRPDQYTRASTVSADWKRRNSKYSLWASVVLAHRKAFALQWIYTLISSFMNFAPQWVILQLLRILETRKVGSTYGFSTWIWVVWLGVAIIAQAWIEANVFWLSWAELSIPIRSQLSALVFEKAMRRKDVKGAGKAKKNAPVSESEEPTVVGSEGDSTPGETTPLLGGAKNEEEKEDTEPEELKKSKQSTVNLIGVDVKRIADFASFQNMFPGSIFKLIVSLTFLCSLLGWVSLLAGFSAMAAIMPVNIHFSKKYAAAQDRLMKVRDEKMEVVTEALQGMRQIKFSALEPEWERKIGNVRERELTAVWDVFMSDTLLFACWITSPILLSAISLAVYAVLHESLLPSVAFVSLGIFKGLEVTLSVIPELTTNLLDAWVSIKRIQEYLNSPEVEKISKDAEEVSFVNASIAWPSDEKIDDEDRFVLRNVNITFPKGELSVISGKTGSGKSLMLAAILGEVDVLGGDLYVPRPPLLSERHDGKANKSNWIIPGSIAYVAQIPWIENASIKDNITFGLPYDEDRYNRTVEVCALKKDLEMLTDGENTEIGANGINLSGGQKWRVTLARAIYSRAGILVLDDIFSAVDAHVGRHIFEKCLNGDLATGRTRILVTHHVALCEPKTKYLVELGDGGVMNAGLVSVLREEGTLQQIKRHESVSDEIEAEDLATAVNSDDSTNGEGEGQQNGADANALKKVTSKIAARKFVEEETREKGAVQKRVYLTYLHDSGGWLYWIAGLVLFNVVQAFSLGRSWWLKMWTGDYESEGVLGIQQYYNASSIENDYASAMSLQHTSIYTMSAPSTSTHRSLMFYLGIYVTLAIINSIFGTLKFLYMYVGSIRASRKLFQKLNFTVIRTPIRWLDTVPVGRILNRFTADINIIDTQLANSLTFGLNSFLSLLGVIVAALFVSGYIVLLAAVLLLICLYYAIRYLDGARPVKRLESTTKSPVFEQFGSALTGITTIRGFDKAEVYVERMYKKIDDYSAATWHLWLFNRWMGWRMSLVGSLFATFVSILILGTPGIDSALAGFALVFAIEFSNCVMWTIRLYANVELNMNAAERIIEYTELPTEALGGISPPAAWPTDGRIEVKDLVVAYADDLPPVLKGLTFSVNRNERIGVVGRTGAGKSSLTLALFRFLEARSGTIHIDGLDISKIKLHDLRSRLAIIPQDPVLFSGTIRSNLDPFDRHSDSELRDCLERVHLVTDDTAEPSGTATPTEPSSSSSPVPTIVAKNTNIFRNLNSQISEGGLNLSQGQRQLLCLARAIVSRPRVMVLDEATSAVDMHTDALIQRSIREEFTDATLVVIAHRLSTIADFDRILVLSDGRVAEFGTPRELWERDGEGEGEKSMFRAMCDESGEREKLEAVVFGRA</sequence>
<keyword evidence="6" id="KW-0547">Nucleotide-binding</keyword>
<evidence type="ECO:0000256" key="6">
    <source>
        <dbReference type="ARBA" id="ARBA00022741"/>
    </source>
</evidence>
<dbReference type="InterPro" id="IPR050173">
    <property type="entry name" value="ABC_transporter_C-like"/>
</dbReference>
<feature type="transmembrane region" description="Helical" evidence="12">
    <location>
        <begin position="126"/>
        <end position="144"/>
    </location>
</feature>
<dbReference type="SUPFAM" id="SSF90123">
    <property type="entry name" value="ABC transporter transmembrane region"/>
    <property type="match status" value="2"/>
</dbReference>
<dbReference type="Gene3D" id="3.40.50.300">
    <property type="entry name" value="P-loop containing nucleotide triphosphate hydrolases"/>
    <property type="match status" value="2"/>
</dbReference>
<dbReference type="InterPro" id="IPR017871">
    <property type="entry name" value="ABC_transporter-like_CS"/>
</dbReference>
<evidence type="ECO:0000256" key="10">
    <source>
        <dbReference type="ARBA" id="ARBA00023180"/>
    </source>
</evidence>
<dbReference type="PROSITE" id="PS50929">
    <property type="entry name" value="ABC_TM1F"/>
    <property type="match status" value="2"/>
</dbReference>
<evidence type="ECO:0000256" key="8">
    <source>
        <dbReference type="ARBA" id="ARBA00022989"/>
    </source>
</evidence>
<keyword evidence="7" id="KW-0067">ATP-binding</keyword>
<evidence type="ECO:0000313" key="16">
    <source>
        <dbReference type="Proteomes" id="UP001174934"/>
    </source>
</evidence>
<feature type="transmembrane region" description="Helical" evidence="12">
    <location>
        <begin position="302"/>
        <end position="323"/>
    </location>
</feature>
<comment type="similarity">
    <text evidence="2">Belongs to the ABC transporter superfamily. ABCC family. Conjugate transporter (TC 3.A.1.208) subfamily.</text>
</comment>
<feature type="transmembrane region" description="Helical" evidence="12">
    <location>
        <begin position="445"/>
        <end position="472"/>
    </location>
</feature>
<feature type="transmembrane region" description="Helical" evidence="12">
    <location>
        <begin position="543"/>
        <end position="566"/>
    </location>
</feature>
<dbReference type="Pfam" id="PF00005">
    <property type="entry name" value="ABC_tran"/>
    <property type="match status" value="2"/>
</dbReference>
<keyword evidence="15" id="KW-0378">Hydrolase</keyword>
<dbReference type="SMART" id="SM00382">
    <property type="entry name" value="AAA"/>
    <property type="match status" value="2"/>
</dbReference>
<name>A0AA39WMG5_9PEZI</name>
<dbReference type="PROSITE" id="PS00211">
    <property type="entry name" value="ABC_TRANSPORTER_1"/>
    <property type="match status" value="1"/>
</dbReference>
<feature type="transmembrane region" description="Helical" evidence="12">
    <location>
        <begin position="1031"/>
        <end position="1058"/>
    </location>
</feature>
<dbReference type="InterPro" id="IPR003439">
    <property type="entry name" value="ABC_transporter-like_ATP-bd"/>
</dbReference>
<protein>
    <submittedName>
        <fullName evidence="15">P-loop containing nucleoside triphosphate hydrolase protein</fullName>
    </submittedName>
</protein>
<feature type="transmembrane region" description="Helical" evidence="12">
    <location>
        <begin position="1117"/>
        <end position="1150"/>
    </location>
</feature>
<proteinExistence type="inferred from homology"/>
<dbReference type="CDD" id="cd18596">
    <property type="entry name" value="ABC_6TM_VMR1_D1_like"/>
    <property type="match status" value="1"/>
</dbReference>
<dbReference type="CDD" id="cd03250">
    <property type="entry name" value="ABCC_MRP_domain1"/>
    <property type="match status" value="1"/>
</dbReference>
<dbReference type="Proteomes" id="UP001174934">
    <property type="component" value="Unassembled WGS sequence"/>
</dbReference>
<dbReference type="PROSITE" id="PS50893">
    <property type="entry name" value="ABC_TRANSPORTER_2"/>
    <property type="match status" value="2"/>
</dbReference>
<evidence type="ECO:0000256" key="7">
    <source>
        <dbReference type="ARBA" id="ARBA00022840"/>
    </source>
</evidence>
<evidence type="ECO:0000256" key="9">
    <source>
        <dbReference type="ARBA" id="ARBA00023136"/>
    </source>
</evidence>
<keyword evidence="9 12" id="KW-0472">Membrane</keyword>
<keyword evidence="16" id="KW-1185">Reference proteome</keyword>
<dbReference type="Gene3D" id="1.20.1560.10">
    <property type="entry name" value="ABC transporter type 1, transmembrane domain"/>
    <property type="match status" value="2"/>
</dbReference>
<dbReference type="InterPro" id="IPR011527">
    <property type="entry name" value="ABC1_TM_dom"/>
</dbReference>
<feature type="transmembrane region" description="Helical" evidence="12">
    <location>
        <begin position="954"/>
        <end position="977"/>
    </location>
</feature>
<reference evidence="15" key="1">
    <citation type="submission" date="2023-06" db="EMBL/GenBank/DDBJ databases">
        <title>Genome-scale phylogeny and comparative genomics of the fungal order Sordariales.</title>
        <authorList>
            <consortium name="Lawrence Berkeley National Laboratory"/>
            <person name="Hensen N."/>
            <person name="Bonometti L."/>
            <person name="Westerberg I."/>
            <person name="Brannstrom I.O."/>
            <person name="Guillou S."/>
            <person name="Cros-Aarteil S."/>
            <person name="Calhoun S."/>
            <person name="Haridas S."/>
            <person name="Kuo A."/>
            <person name="Mondo S."/>
            <person name="Pangilinan J."/>
            <person name="Riley R."/>
            <person name="LaButti K."/>
            <person name="Andreopoulos B."/>
            <person name="Lipzen A."/>
            <person name="Chen C."/>
            <person name="Yanf M."/>
            <person name="Daum C."/>
            <person name="Ng V."/>
            <person name="Clum A."/>
            <person name="Steindorff A."/>
            <person name="Ohm R."/>
            <person name="Martin F."/>
            <person name="Silar P."/>
            <person name="Natvig D."/>
            <person name="Lalanne C."/>
            <person name="Gautier V."/>
            <person name="Ament-velasquez S.L."/>
            <person name="Kruys A."/>
            <person name="Hutchinson M.I."/>
            <person name="Powell A.J."/>
            <person name="Barry K."/>
            <person name="Miller A.N."/>
            <person name="Grigoriev I.V."/>
            <person name="Debuchy R."/>
            <person name="Gladieux P."/>
            <person name="Thoren M.H."/>
            <person name="Johannesson H."/>
        </authorList>
    </citation>
    <scope>NUCLEOTIDE SEQUENCE</scope>
    <source>
        <strain evidence="15">SMH3391-2</strain>
    </source>
</reference>
<keyword evidence="10" id="KW-0325">Glycoprotein</keyword>
<feature type="transmembrane region" description="Helical" evidence="12">
    <location>
        <begin position="1218"/>
        <end position="1239"/>
    </location>
</feature>
<dbReference type="GO" id="GO:0016887">
    <property type="term" value="F:ATP hydrolysis activity"/>
    <property type="evidence" value="ECO:0007669"/>
    <property type="project" value="InterPro"/>
</dbReference>
<feature type="transmembrane region" description="Helical" evidence="12">
    <location>
        <begin position="269"/>
        <end position="290"/>
    </location>
</feature>
<dbReference type="Pfam" id="PF00664">
    <property type="entry name" value="ABC_membrane"/>
    <property type="match status" value="2"/>
</dbReference>
<feature type="domain" description="ABC transporter" evidence="13">
    <location>
        <begin position="628"/>
        <end position="879"/>
    </location>
</feature>
<feature type="transmembrane region" description="Helical" evidence="12">
    <location>
        <begin position="6"/>
        <end position="30"/>
    </location>
</feature>
<evidence type="ECO:0000256" key="5">
    <source>
        <dbReference type="ARBA" id="ARBA00022737"/>
    </source>
</evidence>
<feature type="domain" description="ABC transporter" evidence="13">
    <location>
        <begin position="1308"/>
        <end position="1569"/>
    </location>
</feature>
<dbReference type="InterPro" id="IPR027417">
    <property type="entry name" value="P-loop_NTPase"/>
</dbReference>
<accession>A0AA39WMG5</accession>
<comment type="caution">
    <text evidence="15">The sequence shown here is derived from an EMBL/GenBank/DDBJ whole genome shotgun (WGS) entry which is preliminary data.</text>
</comment>
<evidence type="ECO:0000256" key="4">
    <source>
        <dbReference type="ARBA" id="ARBA00022692"/>
    </source>
</evidence>
<dbReference type="FunFam" id="3.40.50.300:FF:000825">
    <property type="entry name" value="ABC bile acid transporter"/>
    <property type="match status" value="1"/>
</dbReference>
<comment type="subcellular location">
    <subcellularLocation>
        <location evidence="1">Membrane</location>
        <topology evidence="1">Multi-pass membrane protein</topology>
    </subcellularLocation>
</comment>
<feature type="transmembrane region" description="Helical" evidence="12">
    <location>
        <begin position="160"/>
        <end position="180"/>
    </location>
</feature>
<feature type="region of interest" description="Disordered" evidence="11">
    <location>
        <begin position="359"/>
        <end position="413"/>
    </location>
</feature>
<evidence type="ECO:0000256" key="2">
    <source>
        <dbReference type="ARBA" id="ARBA00009726"/>
    </source>
</evidence>
<keyword evidence="4 12" id="KW-0812">Transmembrane</keyword>
<dbReference type="CDD" id="cd03244">
    <property type="entry name" value="ABCC_MRP_domain2"/>
    <property type="match status" value="1"/>
</dbReference>
<dbReference type="GO" id="GO:0140359">
    <property type="term" value="F:ABC-type transporter activity"/>
    <property type="evidence" value="ECO:0007669"/>
    <property type="project" value="InterPro"/>
</dbReference>
<evidence type="ECO:0000313" key="15">
    <source>
        <dbReference type="EMBL" id="KAK0617970.1"/>
    </source>
</evidence>
<dbReference type="EMBL" id="JAULSR010000005">
    <property type="protein sequence ID" value="KAK0617970.1"/>
    <property type="molecule type" value="Genomic_DNA"/>
</dbReference>
<dbReference type="SUPFAM" id="SSF52540">
    <property type="entry name" value="P-loop containing nucleoside triphosphate hydrolases"/>
    <property type="match status" value="2"/>
</dbReference>
<evidence type="ECO:0000259" key="13">
    <source>
        <dbReference type="PROSITE" id="PS50893"/>
    </source>
</evidence>
<feature type="transmembrane region" description="Helical" evidence="12">
    <location>
        <begin position="92"/>
        <end position="114"/>
    </location>
</feature>
<dbReference type="InterPro" id="IPR003593">
    <property type="entry name" value="AAA+_ATPase"/>
</dbReference>
<keyword evidence="5" id="KW-0677">Repeat</keyword>
<evidence type="ECO:0000256" key="1">
    <source>
        <dbReference type="ARBA" id="ARBA00004141"/>
    </source>
</evidence>
<feature type="domain" description="ABC transmembrane type-1" evidence="14">
    <location>
        <begin position="418"/>
        <end position="601"/>
    </location>
</feature>